<dbReference type="Gene3D" id="3.40.50.150">
    <property type="entry name" value="Vaccinia Virus protein VP39"/>
    <property type="match status" value="1"/>
</dbReference>
<sequence>MTAEKLNLSRINTHVVDILGNVKGRDQPIMLMNRAIELIAPLGEEVLSSDEYVFFDPFCKAGEILLACAFLKSYYKIHKSKPLPTVEEIQKSMFEDNNFYALAPDERHYRLSLRTFLGNEKSHDEDYIKMIRCGDYLSELDGTLTEEKFTERFNQMIEYIKKNSPNKKIIAVGNPPYQESDGGFGKSAKAVYNFFTEALLDSPDINKFILVIPSRWFGGGKGLDEFREKILALKSVKEIKYFDNSSKVFPTVDINGGVCFLHVDKDYAGTTYLSDDKHREIIDMSEFDIIPDDPKSFSIIRKVRNKWKDKYVGNKAWPSKPFGLRTNYFDVNPDLGKSHSKGVACLSKGKQIKYASRSHITKNKNHIDSWKVCAPKAAGGSKGSRRSTIPLNQIFLIGKGMVTTETYNVIDVFKTKSEAENFIAYLKTDFARYLVGLRKITQDLPPDRWNWVPYVDLKKAWNDEELCKLFAITKEERKHMSAKVEEWS</sequence>
<dbReference type="InterPro" id="IPR011639">
    <property type="entry name" value="MethylTrfase_TaqI-like_dom"/>
</dbReference>
<dbReference type="Pfam" id="PF07669">
    <property type="entry name" value="Eco57I"/>
    <property type="match status" value="1"/>
</dbReference>
<proteinExistence type="predicted"/>
<dbReference type="GO" id="GO:0006304">
    <property type="term" value="P:DNA modification"/>
    <property type="evidence" value="ECO:0007669"/>
    <property type="project" value="InterPro"/>
</dbReference>
<evidence type="ECO:0000313" key="3">
    <source>
        <dbReference type="Proteomes" id="UP001324634"/>
    </source>
</evidence>
<protein>
    <submittedName>
        <fullName evidence="2">Eco57I restriction-modification methylase domain-containing protein</fullName>
    </submittedName>
</protein>
<keyword evidence="3" id="KW-1185">Reference proteome</keyword>
<dbReference type="SUPFAM" id="SSF53335">
    <property type="entry name" value="S-adenosyl-L-methionine-dependent methyltransferases"/>
    <property type="match status" value="1"/>
</dbReference>
<accession>A0AAX4HU67</accession>
<dbReference type="GO" id="GO:0032259">
    <property type="term" value="P:methylation"/>
    <property type="evidence" value="ECO:0007669"/>
    <property type="project" value="UniProtKB-KW"/>
</dbReference>
<dbReference type="EMBL" id="CP139487">
    <property type="protein sequence ID" value="WPU66526.1"/>
    <property type="molecule type" value="Genomic_DNA"/>
</dbReference>
<keyword evidence="2" id="KW-0489">Methyltransferase</keyword>
<dbReference type="RefSeq" id="WP_321398827.1">
    <property type="nucleotide sequence ID" value="NZ_CP139487.1"/>
</dbReference>
<gene>
    <name evidence="2" type="ORF">SOO65_07190</name>
</gene>
<feature type="domain" description="Type II methyltransferase M.TaqI-like" evidence="1">
    <location>
        <begin position="97"/>
        <end position="249"/>
    </location>
</feature>
<evidence type="ECO:0000259" key="1">
    <source>
        <dbReference type="Pfam" id="PF07669"/>
    </source>
</evidence>
<keyword evidence="2" id="KW-0808">Transferase</keyword>
<dbReference type="KEGG" id="psti:SOO65_07190"/>
<dbReference type="AlphaFoldDB" id="A0AAX4HU67"/>
<dbReference type="Proteomes" id="UP001324634">
    <property type="component" value="Chromosome"/>
</dbReference>
<dbReference type="InterPro" id="IPR029063">
    <property type="entry name" value="SAM-dependent_MTases_sf"/>
</dbReference>
<reference evidence="2 3" key="1">
    <citation type="submission" date="2023-11" db="EMBL/GenBank/DDBJ databases">
        <title>Peredibacter starrii A3.12.</title>
        <authorList>
            <person name="Mitchell R.J."/>
        </authorList>
    </citation>
    <scope>NUCLEOTIDE SEQUENCE [LARGE SCALE GENOMIC DNA]</scope>
    <source>
        <strain evidence="2 3">A3.12</strain>
    </source>
</reference>
<name>A0AAX4HU67_9BACT</name>
<organism evidence="2 3">
    <name type="scientific">Peredibacter starrii</name>
    <dbReference type="NCBI Taxonomy" id="28202"/>
    <lineage>
        <taxon>Bacteria</taxon>
        <taxon>Pseudomonadati</taxon>
        <taxon>Bdellovibrionota</taxon>
        <taxon>Bacteriovoracia</taxon>
        <taxon>Bacteriovoracales</taxon>
        <taxon>Bacteriovoracaceae</taxon>
        <taxon>Peredibacter</taxon>
    </lineage>
</organism>
<dbReference type="GO" id="GO:0009007">
    <property type="term" value="F:site-specific DNA-methyltransferase (adenine-specific) activity"/>
    <property type="evidence" value="ECO:0007669"/>
    <property type="project" value="UniProtKB-EC"/>
</dbReference>
<evidence type="ECO:0000313" key="2">
    <source>
        <dbReference type="EMBL" id="WPU66526.1"/>
    </source>
</evidence>